<comment type="caution">
    <text evidence="2">The sequence shown here is derived from an EMBL/GenBank/DDBJ whole genome shotgun (WGS) entry which is preliminary data.</text>
</comment>
<keyword evidence="3" id="KW-1185">Reference proteome</keyword>
<evidence type="ECO:0000313" key="2">
    <source>
        <dbReference type="EMBL" id="MDF2096415.1"/>
    </source>
</evidence>
<reference evidence="2 3" key="1">
    <citation type="submission" date="2023-03" db="EMBL/GenBank/DDBJ databases">
        <title>Fodinicurvata sp. CAU 1616 isolated from sea sendiment.</title>
        <authorList>
            <person name="Kim W."/>
        </authorList>
    </citation>
    <scope>NUCLEOTIDE SEQUENCE [LARGE SCALE GENOMIC DNA]</scope>
    <source>
        <strain evidence="2 3">CAU 1616</strain>
    </source>
</reference>
<organism evidence="2 3">
    <name type="scientific">Aquibaculum arenosum</name>
    <dbReference type="NCBI Taxonomy" id="3032591"/>
    <lineage>
        <taxon>Bacteria</taxon>
        <taxon>Pseudomonadati</taxon>
        <taxon>Pseudomonadota</taxon>
        <taxon>Alphaproteobacteria</taxon>
        <taxon>Rhodospirillales</taxon>
        <taxon>Rhodovibrionaceae</taxon>
        <taxon>Aquibaculum</taxon>
    </lineage>
</organism>
<sequence>MTQSLSSSQQQRFRKLLTLAAESPFAGEREAALAAAERMADSAGMDLEEAARACGRQEQQEHEAAGPSRPAGAEMEPGWTESMSPSMRRAAWAGYAWEAAASRARQRHREEVARRQREEEAQRRADSKRGRHNQPRSDRSMPRGDFARVLLLETGLPLRDIAEITDLGMYEVVGLKLKLRREIERQQARRRSQQAHA</sequence>
<feature type="region of interest" description="Disordered" evidence="1">
    <location>
        <begin position="36"/>
        <end position="85"/>
    </location>
</feature>
<feature type="region of interest" description="Disordered" evidence="1">
    <location>
        <begin position="103"/>
        <end position="145"/>
    </location>
</feature>
<protein>
    <recommendedName>
        <fullName evidence="4">DUF2786 domain-containing protein</fullName>
    </recommendedName>
</protein>
<name>A0ABT5YNU8_9PROT</name>
<gene>
    <name evidence="2" type="ORF">P2G67_10550</name>
</gene>
<feature type="compositionally biased region" description="Basic and acidic residues" evidence="1">
    <location>
        <begin position="108"/>
        <end position="128"/>
    </location>
</feature>
<proteinExistence type="predicted"/>
<dbReference type="EMBL" id="JARHUD010000006">
    <property type="protein sequence ID" value="MDF2096415.1"/>
    <property type="molecule type" value="Genomic_DNA"/>
</dbReference>
<dbReference type="Proteomes" id="UP001215503">
    <property type="component" value="Unassembled WGS sequence"/>
</dbReference>
<feature type="compositionally biased region" description="Basic and acidic residues" evidence="1">
    <location>
        <begin position="135"/>
        <end position="145"/>
    </location>
</feature>
<accession>A0ABT5YNU8</accession>
<evidence type="ECO:0000256" key="1">
    <source>
        <dbReference type="SAM" id="MobiDB-lite"/>
    </source>
</evidence>
<evidence type="ECO:0008006" key="4">
    <source>
        <dbReference type="Google" id="ProtNLM"/>
    </source>
</evidence>
<evidence type="ECO:0000313" key="3">
    <source>
        <dbReference type="Proteomes" id="UP001215503"/>
    </source>
</evidence>
<dbReference type="RefSeq" id="WP_275822826.1">
    <property type="nucleotide sequence ID" value="NZ_JARHUD010000006.1"/>
</dbReference>